<evidence type="ECO:0000256" key="2">
    <source>
        <dbReference type="PIRSR" id="PIRSR602401-1"/>
    </source>
</evidence>
<comment type="similarity">
    <text evidence="1">Belongs to the cytochrome P450 family.</text>
</comment>
<keyword evidence="4" id="KW-0560">Oxidoreductase</keyword>
<dbReference type="GO" id="GO:0005506">
    <property type="term" value="F:iron ion binding"/>
    <property type="evidence" value="ECO:0007669"/>
    <property type="project" value="InterPro"/>
</dbReference>
<dbReference type="EMBL" id="QGMF01000127">
    <property type="protein sequence ID" value="TVY19093.1"/>
    <property type="molecule type" value="Genomic_DNA"/>
</dbReference>
<dbReference type="SUPFAM" id="SSF48264">
    <property type="entry name" value="Cytochrome P450"/>
    <property type="match status" value="1"/>
</dbReference>
<name>A0A8T9BKZ7_9HELO</name>
<accession>A0A8T9BKZ7</accession>
<dbReference type="InterPro" id="IPR050121">
    <property type="entry name" value="Cytochrome_P450_monoxygenase"/>
</dbReference>
<keyword evidence="2" id="KW-0479">Metal-binding</keyword>
<dbReference type="InterPro" id="IPR002401">
    <property type="entry name" value="Cyt_P450_E_grp-I"/>
</dbReference>
<dbReference type="Pfam" id="PF00067">
    <property type="entry name" value="p450"/>
    <property type="match status" value="1"/>
</dbReference>
<comment type="cofactor">
    <cofactor evidence="2">
        <name>heme</name>
        <dbReference type="ChEBI" id="CHEBI:30413"/>
    </cofactor>
</comment>
<dbReference type="PANTHER" id="PTHR24305">
    <property type="entry name" value="CYTOCHROME P450"/>
    <property type="match status" value="1"/>
</dbReference>
<dbReference type="AlphaFoldDB" id="A0A8T9BKZ7"/>
<evidence type="ECO:0000313" key="5">
    <source>
        <dbReference type="Proteomes" id="UP000469559"/>
    </source>
</evidence>
<organism evidence="4 5">
    <name type="scientific">Lachnellula arida</name>
    <dbReference type="NCBI Taxonomy" id="1316785"/>
    <lineage>
        <taxon>Eukaryota</taxon>
        <taxon>Fungi</taxon>
        <taxon>Dikarya</taxon>
        <taxon>Ascomycota</taxon>
        <taxon>Pezizomycotina</taxon>
        <taxon>Leotiomycetes</taxon>
        <taxon>Helotiales</taxon>
        <taxon>Lachnaceae</taxon>
        <taxon>Lachnellula</taxon>
    </lineage>
</organism>
<keyword evidence="3" id="KW-0812">Transmembrane</keyword>
<keyword evidence="3" id="KW-0472">Membrane</keyword>
<gene>
    <name evidence="4" type="primary">sdnE_2</name>
    <name evidence="4" type="ORF">LARI1_G002518</name>
</gene>
<dbReference type="GO" id="GO:0004497">
    <property type="term" value="F:monooxygenase activity"/>
    <property type="evidence" value="ECO:0007669"/>
    <property type="project" value="UniProtKB-KW"/>
</dbReference>
<dbReference type="InterPro" id="IPR036396">
    <property type="entry name" value="Cyt_P450_sf"/>
</dbReference>
<evidence type="ECO:0000256" key="3">
    <source>
        <dbReference type="SAM" id="Phobius"/>
    </source>
</evidence>
<evidence type="ECO:0000313" key="4">
    <source>
        <dbReference type="EMBL" id="TVY19093.1"/>
    </source>
</evidence>
<dbReference type="Proteomes" id="UP000469559">
    <property type="component" value="Unassembled WGS sequence"/>
</dbReference>
<evidence type="ECO:0000256" key="1">
    <source>
        <dbReference type="ARBA" id="ARBA00010617"/>
    </source>
</evidence>
<dbReference type="Gene3D" id="1.10.630.10">
    <property type="entry name" value="Cytochrome P450"/>
    <property type="match status" value="1"/>
</dbReference>
<keyword evidence="4" id="KW-0503">Monooxygenase</keyword>
<comment type="caution">
    <text evidence="4">The sequence shown here is derived from an EMBL/GenBank/DDBJ whole genome shotgun (WGS) entry which is preliminary data.</text>
</comment>
<feature type="binding site" description="axial binding residue" evidence="2">
    <location>
        <position position="492"/>
    </location>
    <ligand>
        <name>heme</name>
        <dbReference type="ChEBI" id="CHEBI:30413"/>
    </ligand>
    <ligandPart>
        <name>Fe</name>
        <dbReference type="ChEBI" id="CHEBI:18248"/>
    </ligandPart>
</feature>
<proteinExistence type="inferred from homology"/>
<feature type="transmembrane region" description="Helical" evidence="3">
    <location>
        <begin position="29"/>
        <end position="51"/>
    </location>
</feature>
<dbReference type="InterPro" id="IPR001128">
    <property type="entry name" value="Cyt_P450"/>
</dbReference>
<dbReference type="CDD" id="cd11062">
    <property type="entry name" value="CYP58-like"/>
    <property type="match status" value="1"/>
</dbReference>
<sequence>MDFSKYRNLDWEFDHTTLVAKLLPLLPEFAGLLGVLYILYGIGLGIYRLFFSPIANFPGPKLAALTQWYEVYFDMVKKGGGQFPFEIKRMHDVYGYVITFPILPSRKLPTPSDSPIVRINPWELHVDDPDFHDTIYATNKAYDKMTHFQFRFNVPLATFSTADSEEHRMRRAAISPFFSKSRIRGRAYQIQSIMDGISHRLLTEYAGKGKVLSVENMWGCFTADAIMDIVFARPKHFSQYPDFASPFTVALRQMAVWSHTTLHFGWILTLMNCIPNAVAKVLFPPFNPVIEFQEDMDREIEEVLAGRNEEAKAATLPTVFHDILRSNLPPHELSPKRLSQEAVSLVGAGTETTAWSMTIGTCHILDNPHVLRKLKDELTKAMPDPNQPLSIAELEQLPYLDAVVKEILRIAFGGVERLPRINRAGAWVYGKWVIPPGTPVGMDQYHMHSNKQIFPEPSVFKPERWLGNPRGPDGTKLLTYYLTTFAKGTRMCTGLYLAYAEIYIGLSTLFRRHDFELFETTRRDVEFYAEFLKASPWPGSKGVRVLVK</sequence>
<keyword evidence="2" id="KW-0408">Iron</keyword>
<dbReference type="GO" id="GO:0020037">
    <property type="term" value="F:heme binding"/>
    <property type="evidence" value="ECO:0007669"/>
    <property type="project" value="InterPro"/>
</dbReference>
<dbReference type="GO" id="GO:0016705">
    <property type="term" value="F:oxidoreductase activity, acting on paired donors, with incorporation or reduction of molecular oxygen"/>
    <property type="evidence" value="ECO:0007669"/>
    <property type="project" value="InterPro"/>
</dbReference>
<keyword evidence="2" id="KW-0349">Heme</keyword>
<keyword evidence="3" id="KW-1133">Transmembrane helix</keyword>
<dbReference type="PRINTS" id="PR00463">
    <property type="entry name" value="EP450I"/>
</dbReference>
<keyword evidence="5" id="KW-1185">Reference proteome</keyword>
<dbReference type="PANTHER" id="PTHR24305:SF166">
    <property type="entry name" value="CYTOCHROME P450 12A4, MITOCHONDRIAL-RELATED"/>
    <property type="match status" value="1"/>
</dbReference>
<dbReference type="OrthoDB" id="3945418at2759"/>
<reference evidence="4 5" key="1">
    <citation type="submission" date="2018-05" db="EMBL/GenBank/DDBJ databases">
        <title>Whole genome sequencing for identification of molecular markers to develop diagnostic detection tools for the regulated plant pathogen Lachnellula willkommii.</title>
        <authorList>
            <person name="Giroux E."/>
            <person name="Bilodeau G."/>
        </authorList>
    </citation>
    <scope>NUCLEOTIDE SEQUENCE [LARGE SCALE GENOMIC DNA]</scope>
    <source>
        <strain evidence="4 5">CBS 203.66</strain>
    </source>
</reference>
<protein>
    <submittedName>
        <fullName evidence="4">Cytochrome P450 monooxygenase sdnE</fullName>
    </submittedName>
</protein>